<dbReference type="Gene3D" id="3.60.15.10">
    <property type="entry name" value="Ribonuclease Z/Hydroxyacylglutathione hydrolase-like"/>
    <property type="match status" value="1"/>
</dbReference>
<evidence type="ECO:0000259" key="2">
    <source>
        <dbReference type="SMART" id="SM00849"/>
    </source>
</evidence>
<gene>
    <name evidence="3" type="ORF">COY34_02340</name>
</gene>
<name>A0A2M7TC08_UNCKA</name>
<dbReference type="GO" id="GO:0016787">
    <property type="term" value="F:hydrolase activity"/>
    <property type="evidence" value="ECO:0007669"/>
    <property type="project" value="UniProtKB-KW"/>
</dbReference>
<keyword evidence="1" id="KW-0812">Transmembrane</keyword>
<dbReference type="EMBL" id="PFNJ01000056">
    <property type="protein sequence ID" value="PIZ42723.1"/>
    <property type="molecule type" value="Genomic_DNA"/>
</dbReference>
<proteinExistence type="predicted"/>
<feature type="transmembrane region" description="Helical" evidence="1">
    <location>
        <begin position="25"/>
        <end position="44"/>
    </location>
</feature>
<comment type="caution">
    <text evidence="3">The sequence shown here is derived from an EMBL/GenBank/DDBJ whole genome shotgun (WGS) entry which is preliminary data.</text>
</comment>
<evidence type="ECO:0000313" key="3">
    <source>
        <dbReference type="EMBL" id="PIZ42723.1"/>
    </source>
</evidence>
<feature type="domain" description="Metallo-beta-lactamase" evidence="2">
    <location>
        <begin position="61"/>
        <end position="262"/>
    </location>
</feature>
<organism evidence="3 4">
    <name type="scientific">candidate division WWE3 bacterium CG_4_10_14_0_2_um_filter_42_8</name>
    <dbReference type="NCBI Taxonomy" id="1975074"/>
    <lineage>
        <taxon>Bacteria</taxon>
        <taxon>Katanobacteria</taxon>
    </lineage>
</organism>
<keyword evidence="1" id="KW-1133">Transmembrane helix</keyword>
<dbReference type="Pfam" id="PF00753">
    <property type="entry name" value="Lactamase_B"/>
    <property type="match status" value="1"/>
</dbReference>
<dbReference type="InterPro" id="IPR035681">
    <property type="entry name" value="ComA-like_MBL"/>
</dbReference>
<dbReference type="InterPro" id="IPR036866">
    <property type="entry name" value="RibonucZ/Hydroxyglut_hydro"/>
</dbReference>
<dbReference type="CDD" id="cd07731">
    <property type="entry name" value="ComA-like_MBL-fold"/>
    <property type="match status" value="1"/>
</dbReference>
<dbReference type="SMART" id="SM00849">
    <property type="entry name" value="Lactamase_B"/>
    <property type="match status" value="1"/>
</dbReference>
<sequence length="304" mass="35039">MPIFERFKMLSEKLKSARFYTPPKYFAIFLITVFLGLFLIWWAIISCLRQQFEIDFFDIGQGDSMLINIPYNQQILIDGGPDSKVLNSLGEKMPFYDRTIELIILTHPHSDHINGLIDVLSRYKVEKILLPKIENKPAEKDTESLDEFMNLAKKKSIPVFFADQGQEIIVNEEIKGEILWPLKNFQSDNLNDFSVILKLDYKNFCAYFTGDAEAVIQQQILSAENLSECQLLKVPHHGSKTALEEDFLKKINSKMAVISVGKNSYGHPAQETLEKLESQKIKYFRTDQDGTIRIGSDGINFWRK</sequence>
<dbReference type="InterPro" id="IPR052159">
    <property type="entry name" value="Competence_DNA_uptake"/>
</dbReference>
<dbReference type="Proteomes" id="UP000230970">
    <property type="component" value="Unassembled WGS sequence"/>
</dbReference>
<accession>A0A2M7TC08</accession>
<protein>
    <submittedName>
        <fullName evidence="3">MBL fold metallo-hydrolase</fullName>
    </submittedName>
</protein>
<keyword evidence="1" id="KW-0472">Membrane</keyword>
<dbReference type="AlphaFoldDB" id="A0A2M7TC08"/>
<reference evidence="4" key="1">
    <citation type="submission" date="2017-09" db="EMBL/GenBank/DDBJ databases">
        <title>Depth-based differentiation of microbial function through sediment-hosted aquifers and enrichment of novel symbionts in the deep terrestrial subsurface.</title>
        <authorList>
            <person name="Probst A.J."/>
            <person name="Ladd B."/>
            <person name="Jarett J.K."/>
            <person name="Geller-Mcgrath D.E."/>
            <person name="Sieber C.M.K."/>
            <person name="Emerson J.B."/>
            <person name="Anantharaman K."/>
            <person name="Thomas B.C."/>
            <person name="Malmstrom R."/>
            <person name="Stieglmeier M."/>
            <person name="Klingl A."/>
            <person name="Woyke T."/>
            <person name="Ryan C.M."/>
            <person name="Banfield J.F."/>
        </authorList>
    </citation>
    <scope>NUCLEOTIDE SEQUENCE [LARGE SCALE GENOMIC DNA]</scope>
</reference>
<dbReference type="PANTHER" id="PTHR30619">
    <property type="entry name" value="DNA INTERNALIZATION/COMPETENCE PROTEIN COMEC/REC2"/>
    <property type="match status" value="1"/>
</dbReference>
<evidence type="ECO:0000256" key="1">
    <source>
        <dbReference type="SAM" id="Phobius"/>
    </source>
</evidence>
<dbReference type="InterPro" id="IPR001279">
    <property type="entry name" value="Metallo-B-lactamas"/>
</dbReference>
<evidence type="ECO:0000313" key="4">
    <source>
        <dbReference type="Proteomes" id="UP000230970"/>
    </source>
</evidence>
<dbReference type="PANTHER" id="PTHR30619:SF1">
    <property type="entry name" value="RECOMBINATION PROTEIN 2"/>
    <property type="match status" value="1"/>
</dbReference>
<dbReference type="SUPFAM" id="SSF56281">
    <property type="entry name" value="Metallo-hydrolase/oxidoreductase"/>
    <property type="match status" value="1"/>
</dbReference>
<keyword evidence="3" id="KW-0378">Hydrolase</keyword>